<reference evidence="1 2" key="1">
    <citation type="journal article" date="2018" name="Front. Plant Sci.">
        <title>Red Clover (Trifolium pratense) and Zigzag Clover (T. medium) - A Picture of Genomic Similarities and Differences.</title>
        <authorList>
            <person name="Dluhosova J."/>
            <person name="Istvanek J."/>
            <person name="Nedelnik J."/>
            <person name="Repkova J."/>
        </authorList>
    </citation>
    <scope>NUCLEOTIDE SEQUENCE [LARGE SCALE GENOMIC DNA]</scope>
    <source>
        <strain evidence="2">cv. 10/8</strain>
        <tissue evidence="1">Leaf</tissue>
    </source>
</reference>
<evidence type="ECO:0000313" key="1">
    <source>
        <dbReference type="EMBL" id="MCI50604.1"/>
    </source>
</evidence>
<name>A0A392SQW2_9FABA</name>
<dbReference type="Proteomes" id="UP000265520">
    <property type="component" value="Unassembled WGS sequence"/>
</dbReference>
<keyword evidence="2" id="KW-1185">Reference proteome</keyword>
<feature type="non-terminal residue" evidence="1">
    <location>
        <position position="52"/>
    </location>
</feature>
<protein>
    <submittedName>
        <fullName evidence="1">Uncharacterized protein</fullName>
    </submittedName>
</protein>
<dbReference type="AlphaFoldDB" id="A0A392SQW2"/>
<evidence type="ECO:0000313" key="2">
    <source>
        <dbReference type="Proteomes" id="UP000265520"/>
    </source>
</evidence>
<proteinExistence type="predicted"/>
<organism evidence="1 2">
    <name type="scientific">Trifolium medium</name>
    <dbReference type="NCBI Taxonomy" id="97028"/>
    <lineage>
        <taxon>Eukaryota</taxon>
        <taxon>Viridiplantae</taxon>
        <taxon>Streptophyta</taxon>
        <taxon>Embryophyta</taxon>
        <taxon>Tracheophyta</taxon>
        <taxon>Spermatophyta</taxon>
        <taxon>Magnoliopsida</taxon>
        <taxon>eudicotyledons</taxon>
        <taxon>Gunneridae</taxon>
        <taxon>Pentapetalae</taxon>
        <taxon>rosids</taxon>
        <taxon>fabids</taxon>
        <taxon>Fabales</taxon>
        <taxon>Fabaceae</taxon>
        <taxon>Papilionoideae</taxon>
        <taxon>50 kb inversion clade</taxon>
        <taxon>NPAAA clade</taxon>
        <taxon>Hologalegina</taxon>
        <taxon>IRL clade</taxon>
        <taxon>Trifolieae</taxon>
        <taxon>Trifolium</taxon>
    </lineage>
</organism>
<accession>A0A392SQW2</accession>
<dbReference type="EMBL" id="LXQA010418937">
    <property type="protein sequence ID" value="MCI50604.1"/>
    <property type="molecule type" value="Genomic_DNA"/>
</dbReference>
<comment type="caution">
    <text evidence="1">The sequence shown here is derived from an EMBL/GenBank/DDBJ whole genome shotgun (WGS) entry which is preliminary data.</text>
</comment>
<sequence length="52" mass="6078">MPLNPNSQAYTFTKGKNMNIDYNSFELLIEQPIDFEALKVNGFEVEKFFTDQ</sequence>